<name>A0A345YIV9_9SPHN</name>
<dbReference type="KEGG" id="err:DVR09_15515"/>
<evidence type="ECO:0000256" key="1">
    <source>
        <dbReference type="SAM" id="Phobius"/>
    </source>
</evidence>
<dbReference type="RefSeq" id="WP_115418174.1">
    <property type="nucleotide sequence ID" value="NZ_CP031358.1"/>
</dbReference>
<gene>
    <name evidence="2" type="ORF">DVR09_15515</name>
</gene>
<evidence type="ECO:0000313" key="2">
    <source>
        <dbReference type="EMBL" id="AXK43861.1"/>
    </source>
</evidence>
<geneLocation type="plasmid" evidence="2 3">
    <name>unnamed</name>
</geneLocation>
<keyword evidence="3" id="KW-1185">Reference proteome</keyword>
<keyword evidence="2" id="KW-0614">Plasmid</keyword>
<dbReference type="Proteomes" id="UP000254508">
    <property type="component" value="Plasmid unnamed"/>
</dbReference>
<proteinExistence type="predicted"/>
<dbReference type="AlphaFoldDB" id="A0A345YIV9"/>
<keyword evidence="1" id="KW-1133">Transmembrane helix</keyword>
<evidence type="ECO:0000313" key="3">
    <source>
        <dbReference type="Proteomes" id="UP000254508"/>
    </source>
</evidence>
<protein>
    <submittedName>
        <fullName evidence="2">Uncharacterized protein</fullName>
    </submittedName>
</protein>
<keyword evidence="1" id="KW-0472">Membrane</keyword>
<feature type="transmembrane region" description="Helical" evidence="1">
    <location>
        <begin position="37"/>
        <end position="57"/>
    </location>
</feature>
<keyword evidence="1" id="KW-0812">Transmembrane</keyword>
<reference evidence="2 3" key="1">
    <citation type="submission" date="2018-07" db="EMBL/GenBank/DDBJ databases">
        <title>Genome sequence of Erythrobacter strain YH-07, an antagonistic bacterium isolated from Yellow Sea.</title>
        <authorList>
            <person name="Tang T."/>
            <person name="Liu Q."/>
            <person name="Sun X."/>
        </authorList>
    </citation>
    <scope>NUCLEOTIDE SEQUENCE [LARGE SCALE GENOMIC DNA]</scope>
    <source>
        <strain evidence="2 3">YH-07</strain>
        <plasmid evidence="2 3">unnamed</plasmid>
    </source>
</reference>
<sequence>MRFDAIFFLVLSVALIWLANDTAPNLDFTLDEPHEKNALTMLIAALIFKGYGLFVLATRNPNRI</sequence>
<organism evidence="2 3">
    <name type="scientific">Erythrobacter aureus</name>
    <dbReference type="NCBI Taxonomy" id="2182384"/>
    <lineage>
        <taxon>Bacteria</taxon>
        <taxon>Pseudomonadati</taxon>
        <taxon>Pseudomonadota</taxon>
        <taxon>Alphaproteobacteria</taxon>
        <taxon>Sphingomonadales</taxon>
        <taxon>Erythrobacteraceae</taxon>
        <taxon>Erythrobacter/Porphyrobacter group</taxon>
        <taxon>Erythrobacter</taxon>
    </lineage>
</organism>
<accession>A0A345YIV9</accession>
<dbReference type="EMBL" id="CP031358">
    <property type="protein sequence ID" value="AXK43861.1"/>
    <property type="molecule type" value="Genomic_DNA"/>
</dbReference>